<sequence>MDNINQLLGRLELEHLKKNGASVETKAEEKAVREEKPPPVKVYVASKLSPDHSYFKSVASSDAPWKKLNRSEEANQAVRIKPPSDLKAQTDRSVYSRHERWGQYDKRPAKSDKGESKTVEDKHSLAKEFLLALQKDHESDAKNPIHDEDRVVEGLNVTLLDHQVRGLRFFQKRESNTDAQRGGMLCDDMGLGKTIQMISLILANRPTKEFRKKSKNSPVTLVVCPLAVASQWCKEIQTKAPSLKTYIFHGSDKATEYKELLKFDVVVTTYNVVLWDLKKKSKAILTAGNWWRIILDEAHTIKNFNSMTAKSCIELKSSQKWCLTGTPIQNNLEEIRAYLLFLKMGKYADPNKWSQDIAKSIHRGHADEALDLLKQDFAPFFLRRSKAILQQSASGFKLPPKIIHSELVEFDPKEKILYSMMERRMRSVLLPEEDNELESQVSLKVDVSSISGYLGALVCLLRLRQICCHWNLIYEFKEEELESEYTPNALENSDKKVENSVEDLNDMMKELEVTEKKCLICRSQLWSDDVKYCSQCKSLSEQQTPPLERSAKSERLLEILKRDPARKTIIFSQFTKLLATLKPFLTKNGFKCVLYEGTMTRAMRDTTLKEFNENPETTVLLCSLKCGAIGLNLTIANRVVIYDPWWNPQVEDQAIDRVYRFGQTKEVDVYRLIIKDSVEENIVRLQEKKRQVAEAVVDIHGKKKVSLNRGLTRKELFQLFGVKFGQSY</sequence>
<dbReference type="SUPFAM" id="SSF52540">
    <property type="entry name" value="P-loop containing nucleoside triphosphate hydrolases"/>
    <property type="match status" value="2"/>
</dbReference>
<keyword evidence="4" id="KW-0175">Coiled coil</keyword>
<dbReference type="Pfam" id="PF00176">
    <property type="entry name" value="SNF2-rel_dom"/>
    <property type="match status" value="1"/>
</dbReference>
<name>A0A1G4KQS4_KOMPC</name>
<dbReference type="CDD" id="cd18793">
    <property type="entry name" value="SF2_C_SNF"/>
    <property type="match status" value="1"/>
</dbReference>
<evidence type="ECO:0000256" key="3">
    <source>
        <dbReference type="ARBA" id="ARBA00022840"/>
    </source>
</evidence>
<evidence type="ECO:0000259" key="6">
    <source>
        <dbReference type="PROSITE" id="PS51192"/>
    </source>
</evidence>
<dbReference type="Pfam" id="PF00271">
    <property type="entry name" value="Helicase_C"/>
    <property type="match status" value="1"/>
</dbReference>
<evidence type="ECO:0000313" key="9">
    <source>
        <dbReference type="Proteomes" id="UP000006853"/>
    </source>
</evidence>
<feature type="coiled-coil region" evidence="4">
    <location>
        <begin position="490"/>
        <end position="517"/>
    </location>
</feature>
<accession>A0A1G4KQS4</accession>
<dbReference type="PANTHER" id="PTHR45626:SF14">
    <property type="entry name" value="ATP-DEPENDENT DNA HELICASE (EUROFUNG)"/>
    <property type="match status" value="1"/>
</dbReference>
<protein>
    <submittedName>
        <fullName evidence="8">ATP-dependent helicase</fullName>
    </submittedName>
</protein>
<dbReference type="PROSITE" id="PS51192">
    <property type="entry name" value="HELICASE_ATP_BIND_1"/>
    <property type="match status" value="1"/>
</dbReference>
<organism evidence="8 9">
    <name type="scientific">Komagataella phaffii (strain ATCC 76273 / CBS 7435 / CECT 11047 / NRRL Y-11430 / Wegner 21-1)</name>
    <name type="common">Yeast</name>
    <name type="synonym">Pichia pastoris</name>
    <dbReference type="NCBI Taxonomy" id="981350"/>
    <lineage>
        <taxon>Eukaryota</taxon>
        <taxon>Fungi</taxon>
        <taxon>Dikarya</taxon>
        <taxon>Ascomycota</taxon>
        <taxon>Saccharomycotina</taxon>
        <taxon>Pichiomycetes</taxon>
        <taxon>Pichiales</taxon>
        <taxon>Pichiaceae</taxon>
        <taxon>Komagataella</taxon>
    </lineage>
</organism>
<evidence type="ECO:0000313" key="8">
    <source>
        <dbReference type="EMBL" id="SCV12356.1"/>
    </source>
</evidence>
<dbReference type="InterPro" id="IPR038718">
    <property type="entry name" value="SNF2-like_sf"/>
</dbReference>
<feature type="compositionally biased region" description="Basic and acidic residues" evidence="5">
    <location>
        <begin position="25"/>
        <end position="37"/>
    </location>
</feature>
<dbReference type="Gene3D" id="3.40.50.300">
    <property type="entry name" value="P-loop containing nucleotide triphosphate hydrolases"/>
    <property type="match status" value="1"/>
</dbReference>
<evidence type="ECO:0000256" key="2">
    <source>
        <dbReference type="ARBA" id="ARBA00022801"/>
    </source>
</evidence>
<dbReference type="SMART" id="SM00490">
    <property type="entry name" value="HELICc"/>
    <property type="match status" value="1"/>
</dbReference>
<feature type="region of interest" description="Disordered" evidence="5">
    <location>
        <begin position="18"/>
        <end position="37"/>
    </location>
</feature>
<dbReference type="GO" id="GO:0004386">
    <property type="term" value="F:helicase activity"/>
    <property type="evidence" value="ECO:0007669"/>
    <property type="project" value="UniProtKB-KW"/>
</dbReference>
<reference evidence="8 9" key="1">
    <citation type="journal article" date="2011" name="J. Biotechnol.">
        <title>High-quality genome sequence of Pichia pastoris CBS7435.</title>
        <authorList>
            <person name="Kuberl A."/>
            <person name="Schneider J."/>
            <person name="Thallinger G.G."/>
            <person name="Anderl I."/>
            <person name="Wibberg D."/>
            <person name="Hajek T."/>
            <person name="Jaenicke S."/>
            <person name="Brinkrolf K."/>
            <person name="Goesmann A."/>
            <person name="Szczepanowski R."/>
            <person name="Puhler A."/>
            <person name="Schwab H."/>
            <person name="Glieder A."/>
            <person name="Pichler H."/>
        </authorList>
    </citation>
    <scope>NUCLEOTIDE SEQUENCE [LARGE SCALE GENOMIC DNA]</scope>
    <source>
        <strain evidence="9">ATCC 76273 / CBS 7435 / CECT 11047 / NRRL Y-11430 / Wegner 21-1</strain>
    </source>
</reference>
<dbReference type="GO" id="GO:0005524">
    <property type="term" value="F:ATP binding"/>
    <property type="evidence" value="ECO:0007669"/>
    <property type="project" value="UniProtKB-KW"/>
</dbReference>
<evidence type="ECO:0000256" key="1">
    <source>
        <dbReference type="ARBA" id="ARBA00022741"/>
    </source>
</evidence>
<evidence type="ECO:0000256" key="5">
    <source>
        <dbReference type="SAM" id="MobiDB-lite"/>
    </source>
</evidence>
<dbReference type="CDD" id="cd18008">
    <property type="entry name" value="DEXDc_SHPRH-like"/>
    <property type="match status" value="1"/>
</dbReference>
<dbReference type="SMART" id="SM00487">
    <property type="entry name" value="DEXDc"/>
    <property type="match status" value="1"/>
</dbReference>
<dbReference type="Gene3D" id="3.40.50.10810">
    <property type="entry name" value="Tandem AAA-ATPase domain"/>
    <property type="match status" value="1"/>
</dbReference>
<keyword evidence="9" id="KW-1185">Reference proteome</keyword>
<dbReference type="GO" id="GO:0008094">
    <property type="term" value="F:ATP-dependent activity, acting on DNA"/>
    <property type="evidence" value="ECO:0007669"/>
    <property type="project" value="TreeGrafter"/>
</dbReference>
<dbReference type="InterPro" id="IPR049730">
    <property type="entry name" value="SNF2/RAD54-like_C"/>
</dbReference>
<dbReference type="InterPro" id="IPR027417">
    <property type="entry name" value="P-loop_NTPase"/>
</dbReference>
<dbReference type="PROSITE" id="PS51194">
    <property type="entry name" value="HELICASE_CTER"/>
    <property type="match status" value="1"/>
</dbReference>
<feature type="compositionally biased region" description="Basic and acidic residues" evidence="5">
    <location>
        <begin position="82"/>
        <end position="120"/>
    </location>
</feature>
<dbReference type="InterPro" id="IPR050628">
    <property type="entry name" value="SNF2_RAD54_helicase_TF"/>
</dbReference>
<evidence type="ECO:0000259" key="7">
    <source>
        <dbReference type="PROSITE" id="PS51194"/>
    </source>
</evidence>
<proteinExistence type="predicted"/>
<keyword evidence="3" id="KW-0067">ATP-binding</keyword>
<dbReference type="AlphaFoldDB" id="A0A1G4KQS4"/>
<dbReference type="GO" id="GO:0006281">
    <property type="term" value="P:DNA repair"/>
    <property type="evidence" value="ECO:0007669"/>
    <property type="project" value="TreeGrafter"/>
</dbReference>
<dbReference type="PANTHER" id="PTHR45626">
    <property type="entry name" value="TRANSCRIPTION TERMINATION FACTOR 2-RELATED"/>
    <property type="match status" value="1"/>
</dbReference>
<evidence type="ECO:0000256" key="4">
    <source>
        <dbReference type="SAM" id="Coils"/>
    </source>
</evidence>
<dbReference type="Proteomes" id="UP000006853">
    <property type="component" value="Chromosome 4"/>
</dbReference>
<gene>
    <name evidence="8" type="primary">RHP16</name>
    <name evidence="8" type="ordered locus">PP7435_Chr4-0362</name>
</gene>
<dbReference type="GO" id="GO:0016787">
    <property type="term" value="F:hydrolase activity"/>
    <property type="evidence" value="ECO:0007669"/>
    <property type="project" value="UniProtKB-KW"/>
</dbReference>
<dbReference type="InterPro" id="IPR001650">
    <property type="entry name" value="Helicase_C-like"/>
</dbReference>
<keyword evidence="8" id="KW-0347">Helicase</keyword>
<dbReference type="EMBL" id="FR839631">
    <property type="protein sequence ID" value="SCV12356.1"/>
    <property type="molecule type" value="Genomic_DNA"/>
</dbReference>
<reference evidence="8 9" key="2">
    <citation type="journal article" date="2016" name="FEMS Yeast Res.">
        <title>Curation of the genome annotation of Pichia pastoris (Komagataella phaffii) CBS7435 from gene level to protein function.</title>
        <authorList>
            <person name="Valli M."/>
            <person name="Tatto N.E."/>
            <person name="Peymann A."/>
            <person name="Gruber C."/>
            <person name="Landes N."/>
            <person name="Ekker H."/>
            <person name="Thallinger G.G."/>
            <person name="Mattanovich D."/>
            <person name="Gasser B."/>
            <person name="Graf A.B."/>
        </authorList>
    </citation>
    <scope>GENOME REANNOTATION</scope>
    <source>
        <strain evidence="8 9">ATCC 76273 / CBS 7435 / CECT 11047 / NRRL Y-11430 / Wegner 21-1</strain>
    </source>
</reference>
<feature type="domain" description="Helicase C-terminal" evidence="7">
    <location>
        <begin position="552"/>
        <end position="705"/>
    </location>
</feature>
<feature type="domain" description="Helicase ATP-binding" evidence="6">
    <location>
        <begin position="174"/>
        <end position="345"/>
    </location>
</feature>
<dbReference type="SMR" id="A0A1G4KQS4"/>
<dbReference type="GO" id="GO:0005634">
    <property type="term" value="C:nucleus"/>
    <property type="evidence" value="ECO:0007669"/>
    <property type="project" value="TreeGrafter"/>
</dbReference>
<keyword evidence="2" id="KW-0378">Hydrolase</keyword>
<keyword evidence="1" id="KW-0547">Nucleotide-binding</keyword>
<feature type="region of interest" description="Disordered" evidence="5">
    <location>
        <begin position="69"/>
        <end position="120"/>
    </location>
</feature>
<dbReference type="InterPro" id="IPR000330">
    <property type="entry name" value="SNF2_N"/>
</dbReference>
<dbReference type="InterPro" id="IPR014001">
    <property type="entry name" value="Helicase_ATP-bd"/>
</dbReference>